<dbReference type="OrthoDB" id="4232626at2759"/>
<organism evidence="1 2">
    <name type="scientific">Mollisia scopiformis</name>
    <name type="common">Conifer needle endophyte fungus</name>
    <name type="synonym">Phialocephala scopiformis</name>
    <dbReference type="NCBI Taxonomy" id="149040"/>
    <lineage>
        <taxon>Eukaryota</taxon>
        <taxon>Fungi</taxon>
        <taxon>Dikarya</taxon>
        <taxon>Ascomycota</taxon>
        <taxon>Pezizomycotina</taxon>
        <taxon>Leotiomycetes</taxon>
        <taxon>Helotiales</taxon>
        <taxon>Mollisiaceae</taxon>
        <taxon>Mollisia</taxon>
    </lineage>
</organism>
<dbReference type="EMBL" id="KQ947432">
    <property type="protein sequence ID" value="KUJ09428.1"/>
    <property type="molecule type" value="Genomic_DNA"/>
</dbReference>
<feature type="non-terminal residue" evidence="1">
    <location>
        <position position="97"/>
    </location>
</feature>
<reference evidence="1 2" key="1">
    <citation type="submission" date="2015-10" db="EMBL/GenBank/DDBJ databases">
        <title>Full genome of DAOMC 229536 Phialocephala scopiformis, a fungal endophyte of spruce producing the potent anti-insectan compound rugulosin.</title>
        <authorList>
            <consortium name="DOE Joint Genome Institute"/>
            <person name="Walker A.K."/>
            <person name="Frasz S.L."/>
            <person name="Seifert K.A."/>
            <person name="Miller J.D."/>
            <person name="Mondo S.J."/>
            <person name="Labutti K."/>
            <person name="Lipzen A."/>
            <person name="Dockter R."/>
            <person name="Kennedy M."/>
            <person name="Grigoriev I.V."/>
            <person name="Spatafora J.W."/>
        </authorList>
    </citation>
    <scope>NUCLEOTIDE SEQUENCE [LARGE SCALE GENOMIC DNA]</scope>
    <source>
        <strain evidence="1 2">CBS 120377</strain>
    </source>
</reference>
<dbReference type="GeneID" id="28832883"/>
<evidence type="ECO:0000313" key="2">
    <source>
        <dbReference type="Proteomes" id="UP000070700"/>
    </source>
</evidence>
<dbReference type="Proteomes" id="UP000070700">
    <property type="component" value="Unassembled WGS sequence"/>
</dbReference>
<name>A0A132BAM4_MOLSC</name>
<dbReference type="RefSeq" id="XP_018063783.1">
    <property type="nucleotide sequence ID" value="XM_018223157.1"/>
</dbReference>
<gene>
    <name evidence="1" type="ORF">LY89DRAFT_788283</name>
</gene>
<sequence length="97" mass="11261">MVSQAWTTRATQLWNAVVCKATMSSPILSLHSFDSYEQWDPYDDTSQQRTQTNNLKLCQFPDWDSEGTYDDDPPIYIHYSIVWKVTRNKRAVVGPDT</sequence>
<accession>A0A132BAM4</accession>
<proteinExistence type="predicted"/>
<dbReference type="KEGG" id="psco:LY89DRAFT_788283"/>
<dbReference type="InParanoid" id="A0A132BAM4"/>
<dbReference type="AlphaFoldDB" id="A0A132BAM4"/>
<evidence type="ECO:0000313" key="1">
    <source>
        <dbReference type="EMBL" id="KUJ09428.1"/>
    </source>
</evidence>
<keyword evidence="2" id="KW-1185">Reference proteome</keyword>
<protein>
    <submittedName>
        <fullName evidence="1">Uncharacterized protein</fullName>
    </submittedName>
</protein>